<dbReference type="EMBL" id="BAABCN010000018">
    <property type="protein sequence ID" value="GAA3895729.1"/>
    <property type="molecule type" value="Genomic_DNA"/>
</dbReference>
<feature type="region of interest" description="Disordered" evidence="7">
    <location>
        <begin position="1"/>
        <end position="55"/>
    </location>
</feature>
<evidence type="ECO:0000256" key="4">
    <source>
        <dbReference type="ARBA" id="ARBA00022801"/>
    </source>
</evidence>
<gene>
    <name evidence="9" type="ORF">GCM10022381_41550</name>
</gene>
<accession>A0ABP7L8K1</accession>
<keyword evidence="2" id="KW-0645">Protease</keyword>
<dbReference type="PANTHER" id="PTHR39540:SF1">
    <property type="entry name" value="DICTOMALLEIN-1-RELATED"/>
    <property type="match status" value="1"/>
</dbReference>
<dbReference type="Proteomes" id="UP001501803">
    <property type="component" value="Unassembled WGS sequence"/>
</dbReference>
<dbReference type="InterPro" id="IPR022218">
    <property type="entry name" value="TagA_dom"/>
</dbReference>
<keyword evidence="6 9" id="KW-0482">Metalloprotease</keyword>
<dbReference type="SUPFAM" id="SSF50370">
    <property type="entry name" value="Ricin B-like lectins"/>
    <property type="match status" value="1"/>
</dbReference>
<evidence type="ECO:0000256" key="5">
    <source>
        <dbReference type="ARBA" id="ARBA00022833"/>
    </source>
</evidence>
<evidence type="ECO:0000256" key="3">
    <source>
        <dbReference type="ARBA" id="ARBA00022723"/>
    </source>
</evidence>
<keyword evidence="10" id="KW-1185">Reference proteome</keyword>
<dbReference type="Pfam" id="PF10462">
    <property type="entry name" value="Peptidase_M66"/>
    <property type="match status" value="1"/>
</dbReference>
<dbReference type="PANTHER" id="PTHR39540">
    <property type="match status" value="1"/>
</dbReference>
<evidence type="ECO:0000256" key="1">
    <source>
        <dbReference type="ARBA" id="ARBA00001947"/>
    </source>
</evidence>
<comment type="cofactor">
    <cofactor evidence="1">
        <name>Zn(2+)</name>
        <dbReference type="ChEBI" id="CHEBI:29105"/>
    </cofactor>
</comment>
<dbReference type="InterPro" id="IPR019503">
    <property type="entry name" value="Peptidase_M66_dom"/>
</dbReference>
<dbReference type="GO" id="GO:0008237">
    <property type="term" value="F:metallopeptidase activity"/>
    <property type="evidence" value="ECO:0007669"/>
    <property type="project" value="UniProtKB-KW"/>
</dbReference>
<comment type="caution">
    <text evidence="9">The sequence shown here is derived from an EMBL/GenBank/DDBJ whole genome shotgun (WGS) entry which is preliminary data.</text>
</comment>
<evidence type="ECO:0000256" key="7">
    <source>
        <dbReference type="SAM" id="MobiDB-lite"/>
    </source>
</evidence>
<feature type="domain" description="Peptidase M66" evidence="8">
    <location>
        <begin position="203"/>
        <end position="468"/>
    </location>
</feature>
<evidence type="ECO:0000256" key="2">
    <source>
        <dbReference type="ARBA" id="ARBA00022670"/>
    </source>
</evidence>
<dbReference type="InterPro" id="IPR051256">
    <property type="entry name" value="Dictomallein"/>
</dbReference>
<reference evidence="10" key="1">
    <citation type="journal article" date="2019" name="Int. J. Syst. Evol. Microbiol.">
        <title>The Global Catalogue of Microorganisms (GCM) 10K type strain sequencing project: providing services to taxonomists for standard genome sequencing and annotation.</title>
        <authorList>
            <consortium name="The Broad Institute Genomics Platform"/>
            <consortium name="The Broad Institute Genome Sequencing Center for Infectious Disease"/>
            <person name="Wu L."/>
            <person name="Ma J."/>
        </authorList>
    </citation>
    <scope>NUCLEOTIDE SEQUENCE [LARGE SCALE GENOMIC DNA]</scope>
    <source>
        <strain evidence="10">JCM 17021</strain>
    </source>
</reference>
<dbReference type="PROSITE" id="PS51694">
    <property type="entry name" value="PEPTIDASE_M66"/>
    <property type="match status" value="1"/>
</dbReference>
<keyword evidence="4" id="KW-0378">Hydrolase</keyword>
<evidence type="ECO:0000256" key="6">
    <source>
        <dbReference type="ARBA" id="ARBA00023049"/>
    </source>
</evidence>
<dbReference type="Pfam" id="PF12561">
    <property type="entry name" value="TagA"/>
    <property type="match status" value="1"/>
</dbReference>
<dbReference type="Gene3D" id="2.80.10.50">
    <property type="match status" value="1"/>
</dbReference>
<evidence type="ECO:0000259" key="8">
    <source>
        <dbReference type="PROSITE" id="PS51694"/>
    </source>
</evidence>
<dbReference type="InterPro" id="IPR035992">
    <property type="entry name" value="Ricin_B-like_lectins"/>
</dbReference>
<evidence type="ECO:0000313" key="9">
    <source>
        <dbReference type="EMBL" id="GAA3895729.1"/>
    </source>
</evidence>
<dbReference type="Pfam" id="PF00652">
    <property type="entry name" value="Ricin_B_lectin"/>
    <property type="match status" value="1"/>
</dbReference>
<evidence type="ECO:0000313" key="10">
    <source>
        <dbReference type="Proteomes" id="UP001501803"/>
    </source>
</evidence>
<dbReference type="InterPro" id="IPR000772">
    <property type="entry name" value="Ricin_B_lectin"/>
</dbReference>
<keyword evidence="5" id="KW-0862">Zinc</keyword>
<organism evidence="9 10">
    <name type="scientific">Leifsonia kafniensis</name>
    <dbReference type="NCBI Taxonomy" id="475957"/>
    <lineage>
        <taxon>Bacteria</taxon>
        <taxon>Bacillati</taxon>
        <taxon>Actinomycetota</taxon>
        <taxon>Actinomycetes</taxon>
        <taxon>Micrococcales</taxon>
        <taxon>Microbacteriaceae</taxon>
        <taxon>Leifsonia</taxon>
    </lineage>
</organism>
<keyword evidence="3" id="KW-0479">Metal-binding</keyword>
<sequence>MTPTPEPIVTPTPEPIVTPTPEPTVTPTPEPTATPTPTPTLPPLEDYDLSSLPSLGFYDTTDTGAERALRNDLSGALSGQVQFAQSHTINASGNTAKKMPSLVTSREALLLFSPEKIAKSVSVEVSMNGVVVSTIALDDPSKIPLSDMVITGNREDVVYTRKAWTTTLPYDVMKTGLSLKFTTNTGETGVLAADKFEFAAPKELIINSIELGMLTDAPTSSGHYLLNQPEEAGADYFQTVPVAKMIIAKYESVKLDKVIVASGTIYTDASAVEGGVYSGDMRENVGKAQVSTGINLANFGTSSSTMSQSQPGTFNERILHHSAGKYTNGVVKHGLSGGNGMATLYDSVGNELSHELGHSYGLGHYPGTDNSATGDAKVINATQNSESGWGYIAYRDRMRSNLAGGNAFLPGGFTVNTDPFLQNYLGIYNYNRDSMSGGWVTSTLSKYTHYTGYSANIIQKGLKTVVPDLAYPSGYRDWDTTTQSYVDAKVVNSKFTSPKPSKVGVAVFSLLGGYNPANEAQTLMYPAFRSNYGNVFTPAADAVDTSKVSSARQCWISVTFADAHVENTALLATDGVKQFNINVADADKPTDASIRCSKDGVTTQLGDAITIATDLAPLAPAVVVGEEQGYSALRTVEIAELEKSLQKLVGVAVPVLSTTAATQLSSWAGDLTGLSATSLEVVSRIQTQKATAAAVESFVKKNKTALTAGDSAAKAQLVEVLAANGMTESASAVLPAGTALTVDNGRCLMVDDIGGQNSVVSTATKALCASVEEQRWVMDARGAIHNMALPGLCLAAATPATLTKCAVATQSQVWTWESDGHLKSATSTYLDLNHHTPLDMPGMWAKRTYARQIWGGLTTSSNPALATLSSTTLALLHSLKLDAS</sequence>
<proteinExistence type="predicted"/>
<feature type="compositionally biased region" description="Pro residues" evidence="7">
    <location>
        <begin position="1"/>
        <end position="42"/>
    </location>
</feature>
<dbReference type="PROSITE" id="PS50231">
    <property type="entry name" value="RICIN_B_LECTIN"/>
    <property type="match status" value="1"/>
</dbReference>
<name>A0ABP7L8K1_9MICO</name>
<protein>
    <submittedName>
        <fullName evidence="9">M66 family metalloprotease</fullName>
    </submittedName>
</protein>